<comment type="caution">
    <text evidence="1">The sequence shown here is derived from an EMBL/GenBank/DDBJ whole genome shotgun (WGS) entry which is preliminary data.</text>
</comment>
<organism evidence="1 2">
    <name type="scientific">Bacillus manliponensis</name>
    <dbReference type="NCBI Taxonomy" id="574376"/>
    <lineage>
        <taxon>Bacteria</taxon>
        <taxon>Bacillati</taxon>
        <taxon>Bacillota</taxon>
        <taxon>Bacilli</taxon>
        <taxon>Bacillales</taxon>
        <taxon>Bacillaceae</taxon>
        <taxon>Bacillus</taxon>
        <taxon>Bacillus cereus group</taxon>
    </lineage>
</organism>
<proteinExistence type="predicted"/>
<keyword evidence="2" id="KW-1185">Reference proteome</keyword>
<evidence type="ECO:0000313" key="1">
    <source>
        <dbReference type="EMBL" id="KEK18880.1"/>
    </source>
</evidence>
<dbReference type="Proteomes" id="UP000027822">
    <property type="component" value="Unassembled WGS sequence"/>
</dbReference>
<evidence type="ECO:0000313" key="2">
    <source>
        <dbReference type="Proteomes" id="UP000027822"/>
    </source>
</evidence>
<dbReference type="AlphaFoldDB" id="A0A073JX77"/>
<dbReference type="eggNOG" id="ENOG5030P8V">
    <property type="taxonomic scope" value="Bacteria"/>
</dbReference>
<dbReference type="RefSeq" id="WP_034639596.1">
    <property type="nucleotide sequence ID" value="NZ_CBCSJC010000009.1"/>
</dbReference>
<name>A0A073JX77_9BACI</name>
<protein>
    <recommendedName>
        <fullName evidence="3">Group-specific protein</fullName>
    </recommendedName>
</protein>
<sequence length="90" mass="11016">MSLATVDISLNQNEIRKYIYEQINQELRQSLVFWDINRMSEMTCLSKSFLENEFLNDPRMKLLERRKEKGKRIWPFNESVKVLQEIMDEW</sequence>
<reference evidence="1 2" key="1">
    <citation type="submission" date="2014-06" db="EMBL/GenBank/DDBJ databases">
        <title>Draft genome sequence of Bacillus manliponensis JCM 15802 (MCCC 1A00708).</title>
        <authorList>
            <person name="Lai Q."/>
            <person name="Liu Y."/>
            <person name="Shao Z."/>
        </authorList>
    </citation>
    <scope>NUCLEOTIDE SEQUENCE [LARGE SCALE GENOMIC DNA]</scope>
    <source>
        <strain evidence="1 2">JCM 15802</strain>
    </source>
</reference>
<dbReference type="EMBL" id="JOTN01000010">
    <property type="protein sequence ID" value="KEK18880.1"/>
    <property type="molecule type" value="Genomic_DNA"/>
</dbReference>
<accession>A0A073JX77</accession>
<gene>
    <name evidence="1" type="ORF">BAMA_02040</name>
</gene>
<dbReference type="OrthoDB" id="2645220at2"/>
<evidence type="ECO:0008006" key="3">
    <source>
        <dbReference type="Google" id="ProtNLM"/>
    </source>
</evidence>